<feature type="repeat" description="ANK" evidence="3">
    <location>
        <begin position="251"/>
        <end position="283"/>
    </location>
</feature>
<evidence type="ECO:0000256" key="2">
    <source>
        <dbReference type="ARBA" id="ARBA00023043"/>
    </source>
</evidence>
<feature type="signal peptide" evidence="4">
    <location>
        <begin position="1"/>
        <end position="19"/>
    </location>
</feature>
<dbReference type="SMART" id="SM00248">
    <property type="entry name" value="ANK"/>
    <property type="match status" value="10"/>
</dbReference>
<dbReference type="InterPro" id="IPR036770">
    <property type="entry name" value="Ankyrin_rpt-contain_sf"/>
</dbReference>
<feature type="chain" id="PRO_5045055317" evidence="4">
    <location>
        <begin position="20"/>
        <end position="450"/>
    </location>
</feature>
<dbReference type="Pfam" id="PF00023">
    <property type="entry name" value="Ank"/>
    <property type="match status" value="1"/>
</dbReference>
<dbReference type="PROSITE" id="PS50088">
    <property type="entry name" value="ANK_REPEAT"/>
    <property type="match status" value="5"/>
</dbReference>
<dbReference type="Proteomes" id="UP001176468">
    <property type="component" value="Unassembled WGS sequence"/>
</dbReference>
<protein>
    <submittedName>
        <fullName evidence="5">Ankyrin repeat domain-containing protein</fullName>
    </submittedName>
</protein>
<dbReference type="PROSITE" id="PS50297">
    <property type="entry name" value="ANK_REP_REGION"/>
    <property type="match status" value="3"/>
</dbReference>
<keyword evidence="4" id="KW-0732">Signal</keyword>
<feature type="repeat" description="ANK" evidence="3">
    <location>
        <begin position="152"/>
        <end position="184"/>
    </location>
</feature>
<dbReference type="RefSeq" id="WP_304558930.1">
    <property type="nucleotide sequence ID" value="NZ_JAUQSZ010000001.1"/>
</dbReference>
<evidence type="ECO:0000256" key="4">
    <source>
        <dbReference type="SAM" id="SignalP"/>
    </source>
</evidence>
<feature type="repeat" description="ANK" evidence="3">
    <location>
        <begin position="369"/>
        <end position="405"/>
    </location>
</feature>
<dbReference type="PRINTS" id="PR01415">
    <property type="entry name" value="ANKYRIN"/>
</dbReference>
<dbReference type="Gene3D" id="1.25.40.20">
    <property type="entry name" value="Ankyrin repeat-containing domain"/>
    <property type="match status" value="3"/>
</dbReference>
<evidence type="ECO:0000256" key="3">
    <source>
        <dbReference type="PROSITE-ProRule" id="PRU00023"/>
    </source>
</evidence>
<feature type="repeat" description="ANK" evidence="3">
    <location>
        <begin position="53"/>
        <end position="85"/>
    </location>
</feature>
<dbReference type="EMBL" id="JAUQSZ010000001">
    <property type="protein sequence ID" value="MDO7840733.1"/>
    <property type="molecule type" value="Genomic_DNA"/>
</dbReference>
<comment type="caution">
    <text evidence="5">The sequence shown here is derived from an EMBL/GenBank/DDBJ whole genome shotgun (WGS) entry which is preliminary data.</text>
</comment>
<organism evidence="5 6">
    <name type="scientific">Sphingomonas immobilis</name>
    <dbReference type="NCBI Taxonomy" id="3063997"/>
    <lineage>
        <taxon>Bacteria</taxon>
        <taxon>Pseudomonadati</taxon>
        <taxon>Pseudomonadota</taxon>
        <taxon>Alphaproteobacteria</taxon>
        <taxon>Sphingomonadales</taxon>
        <taxon>Sphingomonadaceae</taxon>
        <taxon>Sphingomonas</taxon>
    </lineage>
</organism>
<dbReference type="InterPro" id="IPR002110">
    <property type="entry name" value="Ankyrin_rpt"/>
</dbReference>
<keyword evidence="6" id="KW-1185">Reference proteome</keyword>
<dbReference type="SUPFAM" id="SSF48403">
    <property type="entry name" value="Ankyrin repeat"/>
    <property type="match status" value="1"/>
</dbReference>
<evidence type="ECO:0000313" key="5">
    <source>
        <dbReference type="EMBL" id="MDO7840733.1"/>
    </source>
</evidence>
<keyword evidence="1" id="KW-0677">Repeat</keyword>
<sequence>MRKRIAALALLLCASGAQARDPDALPRAIRAGDGEAVQAALAGHADANAKLAFGATPLGWAVQAQDAGIVAALLAHGAKPNVADAERVTPLALACELGNGAIVAHLLAAHADVRKAAPDGVTPLAICARYGPADAVARMLAGGAAADSVDSRGQTPLMWAAASGRTEAIALLVKAGADVNRVSKAGFTPLFFAIKSNVPAATEALLSAGAKADYRGPENTSAAQLAAYQKNYPAALLLVSRGADLTERDREGRQLLHVAAEAGDTALVAALLAKGADANALTGASKITWVTEANFGRPPPVVPPLSPLLVAAEKGQTAAMKLLLAAGANPHFVAANGENVVLAAAQGHSPEALELALTLAPDVNVATPDGVTALHMLVGGGMYPELPAMLHVLAAHGARTDLKEKHGFTAAKLADGGLGEVKAIFLETFPQKAGVSLAGAQGKPVRIATR</sequence>
<accession>A0ABT8ZT43</accession>
<reference evidence="5" key="1">
    <citation type="submission" date="2023-07" db="EMBL/GenBank/DDBJ databases">
        <authorList>
            <person name="Kim M.K."/>
        </authorList>
    </citation>
    <scope>NUCLEOTIDE SEQUENCE</scope>
    <source>
        <strain evidence="5">CA1-15</strain>
    </source>
</reference>
<name>A0ABT8ZT43_9SPHN</name>
<feature type="repeat" description="ANK" evidence="3">
    <location>
        <begin position="119"/>
        <end position="151"/>
    </location>
</feature>
<gene>
    <name evidence="5" type="ORF">Q5H94_00200</name>
</gene>
<proteinExistence type="predicted"/>
<evidence type="ECO:0000313" key="6">
    <source>
        <dbReference type="Proteomes" id="UP001176468"/>
    </source>
</evidence>
<dbReference type="InterPro" id="IPR050889">
    <property type="entry name" value="Dendritic_Spine_Reg/Scaffold"/>
</dbReference>
<dbReference type="Pfam" id="PF12796">
    <property type="entry name" value="Ank_2"/>
    <property type="match status" value="3"/>
</dbReference>
<dbReference type="PANTHER" id="PTHR24166">
    <property type="entry name" value="ROLLING PEBBLES, ISOFORM B"/>
    <property type="match status" value="1"/>
</dbReference>
<keyword evidence="2 3" id="KW-0040">ANK repeat</keyword>
<evidence type="ECO:0000256" key="1">
    <source>
        <dbReference type="ARBA" id="ARBA00022737"/>
    </source>
</evidence>
<dbReference type="PANTHER" id="PTHR24166:SF48">
    <property type="entry name" value="PROTEIN VAPYRIN"/>
    <property type="match status" value="1"/>
</dbReference>